<organism evidence="2 3">
    <name type="scientific">Limnohabitans radicicola</name>
    <dbReference type="NCBI Taxonomy" id="2771427"/>
    <lineage>
        <taxon>Bacteria</taxon>
        <taxon>Pseudomonadati</taxon>
        <taxon>Pseudomonadota</taxon>
        <taxon>Betaproteobacteria</taxon>
        <taxon>Burkholderiales</taxon>
        <taxon>Comamonadaceae</taxon>
        <taxon>Limnohabitans</taxon>
    </lineage>
</organism>
<dbReference type="Proteomes" id="UP000647424">
    <property type="component" value="Unassembled WGS sequence"/>
</dbReference>
<sequence length="317" mass="35219">MAASSAQAGQYQLMLGTAQSIPIAVTVRNNETQCHLQLQVADQPPQERVLKAPHYETRLVIRPEQAGPVPVRWIGVSRRVGSEVINACPTEGQTELMASVSNERILSDWNALFAKLGPSLSACVRTALELQQVRYSWFDLRAPQSSGEDAKINASLQECESFVTRATAWGGKDPMRHPCVLASGLKTQCEGYYAEPGKSGQVITQQQAIARQLQGLAWTTGVREQPQVKAQRLKRELAEQLRLEAQAAAKLEAEARQQREEEARRVAEAKAQEEQAEAEKAREAEQKEKEEKERLEKRSWFAKTYDGLKEKAGLGGK</sequence>
<gene>
    <name evidence="2" type="ORF">IC609_08410</name>
</gene>
<proteinExistence type="predicted"/>
<reference evidence="2" key="1">
    <citation type="submission" date="2020-09" db="EMBL/GenBank/DDBJ databases">
        <title>Genome seq and assembly of Limnohabitants sp.</title>
        <authorList>
            <person name="Chhetri G."/>
        </authorList>
    </citation>
    <scope>NUCLEOTIDE SEQUENCE</scope>
    <source>
        <strain evidence="2">JUR4</strain>
    </source>
</reference>
<keyword evidence="3" id="KW-1185">Reference proteome</keyword>
<evidence type="ECO:0000313" key="2">
    <source>
        <dbReference type="EMBL" id="MBD8050566.1"/>
    </source>
</evidence>
<feature type="region of interest" description="Disordered" evidence="1">
    <location>
        <begin position="254"/>
        <end position="296"/>
    </location>
</feature>
<dbReference type="AlphaFoldDB" id="A0A927FGG2"/>
<comment type="caution">
    <text evidence="2">The sequence shown here is derived from an EMBL/GenBank/DDBJ whole genome shotgun (WGS) entry which is preliminary data.</text>
</comment>
<protein>
    <submittedName>
        <fullName evidence="2">Uncharacterized protein</fullName>
    </submittedName>
</protein>
<accession>A0A927FGG2</accession>
<dbReference type="EMBL" id="JACYFT010000002">
    <property type="protein sequence ID" value="MBD8050566.1"/>
    <property type="molecule type" value="Genomic_DNA"/>
</dbReference>
<evidence type="ECO:0000313" key="3">
    <source>
        <dbReference type="Proteomes" id="UP000647424"/>
    </source>
</evidence>
<name>A0A927FGG2_9BURK</name>
<dbReference type="RefSeq" id="WP_191819067.1">
    <property type="nucleotide sequence ID" value="NZ_JACYFT010000002.1"/>
</dbReference>
<evidence type="ECO:0000256" key="1">
    <source>
        <dbReference type="SAM" id="MobiDB-lite"/>
    </source>
</evidence>